<name>A0A0F3IW73_9PROT</name>
<organism evidence="6 7">
    <name type="scientific">Elstera litoralis</name>
    <dbReference type="NCBI Taxonomy" id="552518"/>
    <lineage>
        <taxon>Bacteria</taxon>
        <taxon>Pseudomonadati</taxon>
        <taxon>Pseudomonadota</taxon>
        <taxon>Alphaproteobacteria</taxon>
        <taxon>Rhodospirillales</taxon>
        <taxon>Rhodospirillaceae</taxon>
        <taxon>Elstera</taxon>
    </lineage>
</organism>
<dbReference type="PATRIC" id="fig|552518.3.peg.2135"/>
<evidence type="ECO:0000256" key="3">
    <source>
        <dbReference type="ARBA" id="ARBA00022691"/>
    </source>
</evidence>
<proteinExistence type="inferred from homology"/>
<sequence length="346" mass="37742">MNVADFDFDLPGHLIAERPMEPREGARLLCVGEALEDRIIGDLPTLFGPGDVIVFNDTRVIPARLHGVRARQEGGVTVPVELLLHQRQGDGSWTAFAKPGKRLKIGDTILIGEVLRATLLEKRDSGEVLVQFDRAGADLTAALEQVGEMPLPPYIRRAQDAQDRHDYQTIFATKDGAVAAPTAGLHITPRLLEALKARGVLTETVTLHVGAGTFQPVKVDRIEDHKMHSEWAELSPETAARLNAHRASGGRIIACGTTSLRTLESAVAPDRSFSALAGSTEIFLYPGKPVYSVDRLLTNFHLPRSTLFMLVSAFAGQARMRAAYDHAIASGYRFFSYGDACLLERA</sequence>
<evidence type="ECO:0000313" key="6">
    <source>
        <dbReference type="EMBL" id="KJV10877.1"/>
    </source>
</evidence>
<keyword evidence="7" id="KW-1185">Reference proteome</keyword>
<evidence type="ECO:0000256" key="5">
    <source>
        <dbReference type="HAMAP-Rule" id="MF_00113"/>
    </source>
</evidence>
<dbReference type="InterPro" id="IPR042118">
    <property type="entry name" value="QueA_dom1"/>
</dbReference>
<evidence type="ECO:0000256" key="1">
    <source>
        <dbReference type="ARBA" id="ARBA00022490"/>
    </source>
</evidence>
<keyword evidence="4 5" id="KW-0671">Queuosine biosynthesis</keyword>
<dbReference type="GO" id="GO:0005737">
    <property type="term" value="C:cytoplasm"/>
    <property type="evidence" value="ECO:0007669"/>
    <property type="project" value="UniProtKB-SubCell"/>
</dbReference>
<dbReference type="NCBIfam" id="NF001140">
    <property type="entry name" value="PRK00147.1"/>
    <property type="match status" value="1"/>
</dbReference>
<protein>
    <recommendedName>
        <fullName evidence="5">S-adenosylmethionine:tRNA ribosyltransferase-isomerase</fullName>
        <ecNumber evidence="5">2.4.99.17</ecNumber>
    </recommendedName>
    <alternativeName>
        <fullName evidence="5">Queuosine biosynthesis protein QueA</fullName>
    </alternativeName>
</protein>
<comment type="catalytic activity">
    <reaction evidence="5">
        <text>7-aminomethyl-7-carbaguanosine(34) in tRNA + S-adenosyl-L-methionine = epoxyqueuosine(34) in tRNA + adenine + L-methionine + 2 H(+)</text>
        <dbReference type="Rhea" id="RHEA:32155"/>
        <dbReference type="Rhea" id="RHEA-COMP:10342"/>
        <dbReference type="Rhea" id="RHEA-COMP:18582"/>
        <dbReference type="ChEBI" id="CHEBI:15378"/>
        <dbReference type="ChEBI" id="CHEBI:16708"/>
        <dbReference type="ChEBI" id="CHEBI:57844"/>
        <dbReference type="ChEBI" id="CHEBI:59789"/>
        <dbReference type="ChEBI" id="CHEBI:82833"/>
        <dbReference type="ChEBI" id="CHEBI:194443"/>
        <dbReference type="EC" id="2.4.99.17"/>
    </reaction>
</comment>
<dbReference type="Pfam" id="PF02547">
    <property type="entry name" value="Queuosine_synth"/>
    <property type="match status" value="1"/>
</dbReference>
<dbReference type="Proteomes" id="UP000033774">
    <property type="component" value="Unassembled WGS sequence"/>
</dbReference>
<gene>
    <name evidence="5" type="primary">queA</name>
    <name evidence="6" type="ORF">VZ95_02030</name>
</gene>
<reference evidence="6 7" key="1">
    <citation type="submission" date="2015-03" db="EMBL/GenBank/DDBJ databases">
        <title>Draft genome sequence of Elstera litoralis.</title>
        <authorList>
            <person name="Rahalkar M.C."/>
            <person name="Dhakephalkar P.K."/>
            <person name="Pore S.D."/>
            <person name="Arora P."/>
            <person name="Kapse N.G."/>
            <person name="Pandit P.S."/>
        </authorList>
    </citation>
    <scope>NUCLEOTIDE SEQUENCE [LARGE SCALE GENOMIC DNA]</scope>
    <source>
        <strain evidence="6 7">Dia-1</strain>
    </source>
</reference>
<keyword evidence="3 5" id="KW-0949">S-adenosyl-L-methionine</keyword>
<dbReference type="RefSeq" id="WP_045774395.1">
    <property type="nucleotide sequence ID" value="NZ_LAJY01000032.1"/>
</dbReference>
<dbReference type="AlphaFoldDB" id="A0A0F3IW73"/>
<dbReference type="NCBIfam" id="TIGR00113">
    <property type="entry name" value="queA"/>
    <property type="match status" value="1"/>
</dbReference>
<dbReference type="InterPro" id="IPR036100">
    <property type="entry name" value="QueA_sf"/>
</dbReference>
<evidence type="ECO:0000313" key="7">
    <source>
        <dbReference type="Proteomes" id="UP000033774"/>
    </source>
</evidence>
<comment type="subcellular location">
    <subcellularLocation>
        <location evidence="5">Cytoplasm</location>
    </subcellularLocation>
</comment>
<dbReference type="SUPFAM" id="SSF111337">
    <property type="entry name" value="QueA-like"/>
    <property type="match status" value="1"/>
</dbReference>
<dbReference type="EC" id="2.4.99.17" evidence="5"/>
<keyword evidence="1 5" id="KW-0963">Cytoplasm</keyword>
<evidence type="ECO:0000256" key="2">
    <source>
        <dbReference type="ARBA" id="ARBA00022679"/>
    </source>
</evidence>
<dbReference type="GO" id="GO:0051075">
    <property type="term" value="F:S-adenosylmethionine:tRNA ribosyltransferase-isomerase activity"/>
    <property type="evidence" value="ECO:0007669"/>
    <property type="project" value="UniProtKB-EC"/>
</dbReference>
<dbReference type="Gene3D" id="3.40.1780.10">
    <property type="entry name" value="QueA-like"/>
    <property type="match status" value="1"/>
</dbReference>
<comment type="function">
    <text evidence="5">Transfers and isomerizes the ribose moiety from AdoMet to the 7-aminomethyl group of 7-deazaguanine (preQ1-tRNA) to give epoxyqueuosine (oQ-tRNA).</text>
</comment>
<dbReference type="PANTHER" id="PTHR30307">
    <property type="entry name" value="S-ADENOSYLMETHIONINE:TRNA RIBOSYLTRANSFERASE-ISOMERASE"/>
    <property type="match status" value="1"/>
</dbReference>
<dbReference type="Gene3D" id="2.40.10.240">
    <property type="entry name" value="QueA-like"/>
    <property type="match status" value="1"/>
</dbReference>
<dbReference type="InterPro" id="IPR003699">
    <property type="entry name" value="QueA"/>
</dbReference>
<dbReference type="InterPro" id="IPR042119">
    <property type="entry name" value="QueA_dom2"/>
</dbReference>
<evidence type="ECO:0000256" key="4">
    <source>
        <dbReference type="ARBA" id="ARBA00022785"/>
    </source>
</evidence>
<dbReference type="PANTHER" id="PTHR30307:SF0">
    <property type="entry name" value="S-ADENOSYLMETHIONINE:TRNA RIBOSYLTRANSFERASE-ISOMERASE"/>
    <property type="match status" value="1"/>
</dbReference>
<keyword evidence="2 5" id="KW-0808">Transferase</keyword>
<comment type="similarity">
    <text evidence="5">Belongs to the QueA family.</text>
</comment>
<dbReference type="OrthoDB" id="9805933at2"/>
<comment type="subunit">
    <text evidence="5">Monomer.</text>
</comment>
<comment type="caution">
    <text evidence="6">The sequence shown here is derived from an EMBL/GenBank/DDBJ whole genome shotgun (WGS) entry which is preliminary data.</text>
</comment>
<accession>A0A0F3IW73</accession>
<dbReference type="EMBL" id="LAJY01000032">
    <property type="protein sequence ID" value="KJV10877.1"/>
    <property type="molecule type" value="Genomic_DNA"/>
</dbReference>
<comment type="pathway">
    <text evidence="5">tRNA modification; tRNA-queuosine biosynthesis.</text>
</comment>
<dbReference type="GO" id="GO:0008616">
    <property type="term" value="P:tRNA queuosine(34) biosynthetic process"/>
    <property type="evidence" value="ECO:0007669"/>
    <property type="project" value="UniProtKB-UniRule"/>
</dbReference>
<dbReference type="HAMAP" id="MF_00113">
    <property type="entry name" value="QueA"/>
    <property type="match status" value="1"/>
</dbReference>
<dbReference type="UniPathway" id="UPA00392"/>